<dbReference type="AlphaFoldDB" id="A0A915KFK1"/>
<evidence type="ECO:0000313" key="3">
    <source>
        <dbReference type="WBParaSite" id="nRc.2.0.1.t36771-RA"/>
    </source>
</evidence>
<dbReference type="Proteomes" id="UP000887565">
    <property type="component" value="Unplaced"/>
</dbReference>
<proteinExistence type="predicted"/>
<sequence length="210" mass="22732">MEKKHKSAIEAIEKDDSGSNKRAAIKFVPAGSVIYMLPSFNEPPDDEVIKVLSDIAPASSSPTKQVCRDKTDRRKRSSDDRTLKVKRTHSMLMNKSFVSAVGPSAEATDIAKLKLTLPSIGASFGTSDKSTKCGEANRTKNVAAENMHSKINAGDNISPKCKNGTTIGENFNFLEPAFAFDSQFLFHISYFQTTASSLCDGIAESNDSDA</sequence>
<evidence type="ECO:0000313" key="2">
    <source>
        <dbReference type="Proteomes" id="UP000887565"/>
    </source>
</evidence>
<feature type="region of interest" description="Disordered" evidence="1">
    <location>
        <begin position="59"/>
        <end position="81"/>
    </location>
</feature>
<name>A0A915KFK1_ROMCU</name>
<evidence type="ECO:0000256" key="1">
    <source>
        <dbReference type="SAM" id="MobiDB-lite"/>
    </source>
</evidence>
<dbReference type="WBParaSite" id="nRc.2.0.1.t36771-RA">
    <property type="protein sequence ID" value="nRc.2.0.1.t36771-RA"/>
    <property type="gene ID" value="nRc.2.0.1.g36771"/>
</dbReference>
<protein>
    <submittedName>
        <fullName evidence="3">Uncharacterized protein</fullName>
    </submittedName>
</protein>
<accession>A0A915KFK1</accession>
<keyword evidence="2" id="KW-1185">Reference proteome</keyword>
<reference evidence="3" key="1">
    <citation type="submission" date="2022-11" db="UniProtKB">
        <authorList>
            <consortium name="WormBaseParasite"/>
        </authorList>
    </citation>
    <scope>IDENTIFICATION</scope>
</reference>
<feature type="compositionally biased region" description="Basic and acidic residues" evidence="1">
    <location>
        <begin position="66"/>
        <end position="81"/>
    </location>
</feature>
<organism evidence="2 3">
    <name type="scientific">Romanomermis culicivorax</name>
    <name type="common">Nematode worm</name>
    <dbReference type="NCBI Taxonomy" id="13658"/>
    <lineage>
        <taxon>Eukaryota</taxon>
        <taxon>Metazoa</taxon>
        <taxon>Ecdysozoa</taxon>
        <taxon>Nematoda</taxon>
        <taxon>Enoplea</taxon>
        <taxon>Dorylaimia</taxon>
        <taxon>Mermithida</taxon>
        <taxon>Mermithoidea</taxon>
        <taxon>Mermithidae</taxon>
        <taxon>Romanomermis</taxon>
    </lineage>
</organism>